<reference evidence="1" key="2">
    <citation type="journal article" date="2021" name="Genome Biol. Evol.">
        <title>Developing a high-quality reference genome for a parasitic bivalve with doubly uniparental inheritance (Bivalvia: Unionida).</title>
        <authorList>
            <person name="Smith C.H."/>
        </authorList>
    </citation>
    <scope>NUCLEOTIDE SEQUENCE</scope>
    <source>
        <strain evidence="1">CHS0354</strain>
        <tissue evidence="1">Mantle</tissue>
    </source>
</reference>
<dbReference type="AlphaFoldDB" id="A0AAE0VUP3"/>
<reference evidence="1" key="1">
    <citation type="journal article" date="2021" name="Genome Biol. Evol.">
        <title>A High-Quality Reference Genome for a Parasitic Bivalve with Doubly Uniparental Inheritance (Bivalvia: Unionida).</title>
        <authorList>
            <person name="Smith C.H."/>
        </authorList>
    </citation>
    <scope>NUCLEOTIDE SEQUENCE</scope>
    <source>
        <strain evidence="1">CHS0354</strain>
    </source>
</reference>
<evidence type="ECO:0000313" key="2">
    <source>
        <dbReference type="Proteomes" id="UP001195483"/>
    </source>
</evidence>
<organism evidence="1 2">
    <name type="scientific">Potamilus streckersoni</name>
    <dbReference type="NCBI Taxonomy" id="2493646"/>
    <lineage>
        <taxon>Eukaryota</taxon>
        <taxon>Metazoa</taxon>
        <taxon>Spiralia</taxon>
        <taxon>Lophotrochozoa</taxon>
        <taxon>Mollusca</taxon>
        <taxon>Bivalvia</taxon>
        <taxon>Autobranchia</taxon>
        <taxon>Heteroconchia</taxon>
        <taxon>Palaeoheterodonta</taxon>
        <taxon>Unionida</taxon>
        <taxon>Unionoidea</taxon>
        <taxon>Unionidae</taxon>
        <taxon>Ambleminae</taxon>
        <taxon>Lampsilini</taxon>
        <taxon>Potamilus</taxon>
    </lineage>
</organism>
<keyword evidence="2" id="KW-1185">Reference proteome</keyword>
<name>A0AAE0VUP3_9BIVA</name>
<evidence type="ECO:0000313" key="1">
    <source>
        <dbReference type="EMBL" id="KAK3590731.1"/>
    </source>
</evidence>
<protein>
    <submittedName>
        <fullName evidence="1">Uncharacterized protein</fullName>
    </submittedName>
</protein>
<dbReference type="Proteomes" id="UP001195483">
    <property type="component" value="Unassembled WGS sequence"/>
</dbReference>
<accession>A0AAE0VUP3</accession>
<sequence>METVFIEQVSHRSPGIPISGWNVYFVNKSSKIEIEQHTRDEAAGNILEQLQSPEIRPANARIQTNDNVCNLRTARGRMPTLEELDFELLTEGIGTRINGDNLKKENKVRCEKEREEKERCRAVENMKQKRIRNRSICARSTLKITN</sequence>
<reference evidence="1" key="3">
    <citation type="submission" date="2023-05" db="EMBL/GenBank/DDBJ databases">
        <authorList>
            <person name="Smith C.H."/>
        </authorList>
    </citation>
    <scope>NUCLEOTIDE SEQUENCE</scope>
    <source>
        <strain evidence="1">CHS0354</strain>
        <tissue evidence="1">Mantle</tissue>
    </source>
</reference>
<gene>
    <name evidence="1" type="ORF">CHS0354_030966</name>
</gene>
<proteinExistence type="predicted"/>
<comment type="caution">
    <text evidence="1">The sequence shown here is derived from an EMBL/GenBank/DDBJ whole genome shotgun (WGS) entry which is preliminary data.</text>
</comment>
<dbReference type="EMBL" id="JAEAOA010001849">
    <property type="protein sequence ID" value="KAK3590731.1"/>
    <property type="molecule type" value="Genomic_DNA"/>
</dbReference>